<dbReference type="GeneID" id="110776183"/>
<dbReference type="Proteomes" id="UP000813463">
    <property type="component" value="Chromosome 3"/>
</dbReference>
<proteinExistence type="predicted"/>
<feature type="region of interest" description="Disordered" evidence="1">
    <location>
        <begin position="247"/>
        <end position="279"/>
    </location>
</feature>
<dbReference type="OrthoDB" id="5544992at2759"/>
<dbReference type="KEGG" id="soe:110776183"/>
<evidence type="ECO:0000313" key="2">
    <source>
        <dbReference type="Proteomes" id="UP000813463"/>
    </source>
</evidence>
<protein>
    <recommendedName>
        <fullName evidence="4">Retrotransposon Copia-like N-terminal domain-containing protein</fullName>
    </recommendedName>
</protein>
<dbReference type="AlphaFoldDB" id="A0A9R0HTB3"/>
<dbReference type="PANTHER" id="PTHR34222:SF99">
    <property type="entry name" value="PROTEIN, PUTATIVE-RELATED"/>
    <property type="match status" value="1"/>
</dbReference>
<accession>A0A9R0HTB3</accession>
<organism evidence="2 3">
    <name type="scientific">Spinacia oleracea</name>
    <name type="common">Spinach</name>
    <dbReference type="NCBI Taxonomy" id="3562"/>
    <lineage>
        <taxon>Eukaryota</taxon>
        <taxon>Viridiplantae</taxon>
        <taxon>Streptophyta</taxon>
        <taxon>Embryophyta</taxon>
        <taxon>Tracheophyta</taxon>
        <taxon>Spermatophyta</taxon>
        <taxon>Magnoliopsida</taxon>
        <taxon>eudicotyledons</taxon>
        <taxon>Gunneridae</taxon>
        <taxon>Pentapetalae</taxon>
        <taxon>Caryophyllales</taxon>
        <taxon>Chenopodiaceae</taxon>
        <taxon>Chenopodioideae</taxon>
        <taxon>Anserineae</taxon>
        <taxon>Spinacia</taxon>
    </lineage>
</organism>
<dbReference type="PANTHER" id="PTHR34222">
    <property type="entry name" value="GAG_PRE-INTEGRS DOMAIN-CONTAINING PROTEIN"/>
    <property type="match status" value="1"/>
</dbReference>
<gene>
    <name evidence="3" type="primary">LOC110776183</name>
</gene>
<reference evidence="3" key="2">
    <citation type="submission" date="2025-08" db="UniProtKB">
        <authorList>
            <consortium name="RefSeq"/>
        </authorList>
    </citation>
    <scope>IDENTIFICATION</scope>
    <source>
        <tissue evidence="3">Leaf</tissue>
    </source>
</reference>
<keyword evidence="2" id="KW-1185">Reference proteome</keyword>
<name>A0A9R0HTB3_SPIOL</name>
<sequence length="279" mass="32147">MALGSRNKLGYIDGKIKRPNPSHTDFGKWYMNDNAVRGWILASMTTSLAESLIYMETSKELWDEVKERHGHTNAPLLYQLKKELSDLKQENQAVGNLYCMLKNLCDHISSIEGIPECTCGEIIKCTCDMMKKLADAKSLNKLIQFLMVLNEGFENIRGSILAMEPLPPVNRAFHLVQQQDKQKEITRNMNTNNEMSAMNVKKQFVNTWQKRESKEEKMRKKCDHFSMKGHTKEECFQLMGYPDWFKNPPKGKTTQRTAANVNKQTTEYAGETPLEKNLE</sequence>
<evidence type="ECO:0008006" key="4">
    <source>
        <dbReference type="Google" id="ProtNLM"/>
    </source>
</evidence>
<evidence type="ECO:0000256" key="1">
    <source>
        <dbReference type="SAM" id="MobiDB-lite"/>
    </source>
</evidence>
<dbReference type="RefSeq" id="XP_021836433.1">
    <property type="nucleotide sequence ID" value="XM_021980741.1"/>
</dbReference>
<reference evidence="2" key="1">
    <citation type="journal article" date="2021" name="Nat. Commun.">
        <title>Genomic analyses provide insights into spinach domestication and the genetic basis of agronomic traits.</title>
        <authorList>
            <person name="Cai X."/>
            <person name="Sun X."/>
            <person name="Xu C."/>
            <person name="Sun H."/>
            <person name="Wang X."/>
            <person name="Ge C."/>
            <person name="Zhang Z."/>
            <person name="Wang Q."/>
            <person name="Fei Z."/>
            <person name="Jiao C."/>
            <person name="Wang Q."/>
        </authorList>
    </citation>
    <scope>NUCLEOTIDE SEQUENCE [LARGE SCALE GENOMIC DNA]</scope>
    <source>
        <strain evidence="2">cv. Varoflay</strain>
    </source>
</reference>
<feature type="compositionally biased region" description="Polar residues" evidence="1">
    <location>
        <begin position="252"/>
        <end position="267"/>
    </location>
</feature>
<evidence type="ECO:0000313" key="3">
    <source>
        <dbReference type="RefSeq" id="XP_021836433.1"/>
    </source>
</evidence>